<name>A0AAD5WJ74_PARTN</name>
<sequence length="156" mass="17248">MEELLVPARVTRRSTGRQTAVRLQQQLSLGKVLSAALDTLLLLLGESPLRAVTQGGVSFESYPDPLISLINSDLIKTLISISGNLTILPNIQEMGYFPLYNHTCHEDYVVKTGKDNTNNLALIQMWANMTHLPWWSDEYSSDITSSGGTSIIKVKT</sequence>
<dbReference type="GO" id="GO:0016020">
    <property type="term" value="C:membrane"/>
    <property type="evidence" value="ECO:0007669"/>
    <property type="project" value="UniProtKB-SubCell"/>
</dbReference>
<keyword evidence="4" id="KW-1133">Transmembrane helix</keyword>
<dbReference type="EMBL" id="JAHQIW010007043">
    <property type="protein sequence ID" value="KAJ1371795.1"/>
    <property type="molecule type" value="Genomic_DNA"/>
</dbReference>
<evidence type="ECO:0000256" key="4">
    <source>
        <dbReference type="ARBA" id="ARBA00022989"/>
    </source>
</evidence>
<keyword evidence="6" id="KW-0325">Glycoprotein</keyword>
<proteinExistence type="inferred from homology"/>
<dbReference type="GO" id="GO:0005044">
    <property type="term" value="F:scavenger receptor activity"/>
    <property type="evidence" value="ECO:0007669"/>
    <property type="project" value="TreeGrafter"/>
</dbReference>
<dbReference type="Proteomes" id="UP001196413">
    <property type="component" value="Unassembled WGS sequence"/>
</dbReference>
<comment type="subcellular location">
    <subcellularLocation>
        <location evidence="1">Membrane</location>
    </subcellularLocation>
</comment>
<gene>
    <name evidence="7" type="ORF">KIN20_033806</name>
</gene>
<dbReference type="Pfam" id="PF01130">
    <property type="entry name" value="CD36"/>
    <property type="match status" value="1"/>
</dbReference>
<evidence type="ECO:0000256" key="6">
    <source>
        <dbReference type="ARBA" id="ARBA00023180"/>
    </source>
</evidence>
<keyword evidence="8" id="KW-1185">Reference proteome</keyword>
<evidence type="ECO:0000256" key="2">
    <source>
        <dbReference type="ARBA" id="ARBA00010532"/>
    </source>
</evidence>
<dbReference type="PANTHER" id="PTHR11923:SF106">
    <property type="entry name" value="SCAVENGER RECEPTOR (CD36 FAMILY) RELATED"/>
    <property type="match status" value="1"/>
</dbReference>
<keyword evidence="5" id="KW-0472">Membrane</keyword>
<accession>A0AAD5WJ74</accession>
<reference evidence="7" key="1">
    <citation type="submission" date="2021-06" db="EMBL/GenBank/DDBJ databases">
        <title>Parelaphostrongylus tenuis whole genome reference sequence.</title>
        <authorList>
            <person name="Garwood T.J."/>
            <person name="Larsen P.A."/>
            <person name="Fountain-Jones N.M."/>
            <person name="Garbe J.R."/>
            <person name="Macchietto M.G."/>
            <person name="Kania S.A."/>
            <person name="Gerhold R.W."/>
            <person name="Richards J.E."/>
            <person name="Wolf T.M."/>
        </authorList>
    </citation>
    <scope>NUCLEOTIDE SEQUENCE</scope>
    <source>
        <strain evidence="7">MNPRO001-30</strain>
        <tissue evidence="7">Meninges</tissue>
    </source>
</reference>
<protein>
    <submittedName>
        <fullName evidence="7">Uncharacterized protein</fullName>
    </submittedName>
</protein>
<evidence type="ECO:0000256" key="3">
    <source>
        <dbReference type="ARBA" id="ARBA00022692"/>
    </source>
</evidence>
<dbReference type="PANTHER" id="PTHR11923">
    <property type="entry name" value="SCAVENGER RECEPTOR CLASS B TYPE-1 SR-B1"/>
    <property type="match status" value="1"/>
</dbReference>
<keyword evidence="3" id="KW-0812">Transmembrane</keyword>
<evidence type="ECO:0000256" key="5">
    <source>
        <dbReference type="ARBA" id="ARBA00023136"/>
    </source>
</evidence>
<dbReference type="InterPro" id="IPR002159">
    <property type="entry name" value="CD36_fam"/>
</dbReference>
<comment type="caution">
    <text evidence="7">The sequence shown here is derived from an EMBL/GenBank/DDBJ whole genome shotgun (WGS) entry which is preliminary data.</text>
</comment>
<evidence type="ECO:0000256" key="1">
    <source>
        <dbReference type="ARBA" id="ARBA00004370"/>
    </source>
</evidence>
<dbReference type="AlphaFoldDB" id="A0AAD5WJ74"/>
<evidence type="ECO:0000313" key="8">
    <source>
        <dbReference type="Proteomes" id="UP001196413"/>
    </source>
</evidence>
<dbReference type="GO" id="GO:0005737">
    <property type="term" value="C:cytoplasm"/>
    <property type="evidence" value="ECO:0007669"/>
    <property type="project" value="TreeGrafter"/>
</dbReference>
<evidence type="ECO:0000313" key="7">
    <source>
        <dbReference type="EMBL" id="KAJ1371795.1"/>
    </source>
</evidence>
<comment type="similarity">
    <text evidence="2">Belongs to the CD36 family.</text>
</comment>
<organism evidence="7 8">
    <name type="scientific">Parelaphostrongylus tenuis</name>
    <name type="common">Meningeal worm</name>
    <dbReference type="NCBI Taxonomy" id="148309"/>
    <lineage>
        <taxon>Eukaryota</taxon>
        <taxon>Metazoa</taxon>
        <taxon>Ecdysozoa</taxon>
        <taxon>Nematoda</taxon>
        <taxon>Chromadorea</taxon>
        <taxon>Rhabditida</taxon>
        <taxon>Rhabditina</taxon>
        <taxon>Rhabditomorpha</taxon>
        <taxon>Strongyloidea</taxon>
        <taxon>Metastrongylidae</taxon>
        <taxon>Parelaphostrongylus</taxon>
    </lineage>
</organism>